<dbReference type="EMBL" id="CAADGH010000002">
    <property type="protein sequence ID" value="VFK74247.1"/>
    <property type="molecule type" value="Genomic_DNA"/>
</dbReference>
<protein>
    <submittedName>
        <fullName evidence="2">TIR domain-containing protein</fullName>
    </submittedName>
</protein>
<dbReference type="GO" id="GO:0007165">
    <property type="term" value="P:signal transduction"/>
    <property type="evidence" value="ECO:0007669"/>
    <property type="project" value="InterPro"/>
</dbReference>
<dbReference type="EMBL" id="CAADFQ010000006">
    <property type="protein sequence ID" value="VFK28421.1"/>
    <property type="molecule type" value="Genomic_DNA"/>
</dbReference>
<dbReference type="AlphaFoldDB" id="A0A450X1Z0"/>
<dbReference type="Gene3D" id="3.40.50.10140">
    <property type="entry name" value="Toll/interleukin-1 receptor homology (TIR) domain"/>
    <property type="match status" value="1"/>
</dbReference>
<proteinExistence type="predicted"/>
<organism evidence="2">
    <name type="scientific">Candidatus Kentrum sp. MB</name>
    <dbReference type="NCBI Taxonomy" id="2138164"/>
    <lineage>
        <taxon>Bacteria</taxon>
        <taxon>Pseudomonadati</taxon>
        <taxon>Pseudomonadota</taxon>
        <taxon>Gammaproteobacteria</taxon>
        <taxon>Candidatus Kentrum</taxon>
    </lineage>
</organism>
<evidence type="ECO:0000313" key="3">
    <source>
        <dbReference type="EMBL" id="VFK28421.1"/>
    </source>
</evidence>
<accession>A0A450X1Z0</accession>
<feature type="domain" description="TIR" evidence="1">
    <location>
        <begin position="419"/>
        <end position="529"/>
    </location>
</feature>
<dbReference type="InterPro" id="IPR000157">
    <property type="entry name" value="TIR_dom"/>
</dbReference>
<dbReference type="Pfam" id="PF13676">
    <property type="entry name" value="TIR_2"/>
    <property type="match status" value="1"/>
</dbReference>
<dbReference type="EMBL" id="CAADFO010000004">
    <property type="protein sequence ID" value="VFK23297.1"/>
    <property type="molecule type" value="Genomic_DNA"/>
</dbReference>
<dbReference type="SUPFAM" id="SSF52200">
    <property type="entry name" value="Toll/Interleukin receptor TIR domain"/>
    <property type="match status" value="1"/>
</dbReference>
<evidence type="ECO:0000259" key="1">
    <source>
        <dbReference type="Pfam" id="PF13676"/>
    </source>
</evidence>
<evidence type="ECO:0000313" key="4">
    <source>
        <dbReference type="EMBL" id="VFK74247.1"/>
    </source>
</evidence>
<evidence type="ECO:0000313" key="2">
    <source>
        <dbReference type="EMBL" id="VFK23297.1"/>
    </source>
</evidence>
<name>A0A450X1Z0_9GAMM</name>
<sequence>MTGENHSCFDKEQYSAYCKLMGVTKEEIVAQQEAKLNVTLAEESQPFEGDIAIWLKKAVCRLLFKMDEMNCPERHLSEIGKLSDEEIGRSSNWIEGVLADGVRATTLKYKWGGENTERALEDLSSAILNIKLKGNEIFKLDVPTESYKIFTGAYEYLPTVGFFPFFMLGERKDSWEIIKYGELSEIALIMNESTFRTIRIDSIEPEFESFESTIKRLSQRHKIWFLYLGVGHAAYRIALQYFGSLSVVARFQSSLASVENLEASDRNAEKGNDSVEKIRKALKKKDNESDRYILISDLGDPVVKALKDEQDLKTVRLRLRTPIPVGVGLSLWMVPVLMKNSTLLNELINTISKKLAAWKENTDIVRAFEEDGIVLCDGIVPAKVIIQTPIPIKPTVEKNQQPKNEDSPSTPPASKRFAIAVSFPGEHRVFVAEVVSYLADELGRNKVFYDEWYESELVGAEADLKLQKVYRDQSELVVPFFSEHYEKKWCNLEWHSIRVILLEHRKKDIVVPVQMDETKIPGWEPIDFGIQVKNRSAQEIAKVILNAYRARNR</sequence>
<dbReference type="InterPro" id="IPR035897">
    <property type="entry name" value="Toll_tir_struct_dom_sf"/>
</dbReference>
<gene>
    <name evidence="2" type="ORF">BECKMB1821G_GA0114241_100452</name>
    <name evidence="4" type="ORF">BECKMB1821H_GA0114242_100268</name>
    <name evidence="3" type="ORF">BECKMB1821I_GA0114274_100650</name>
</gene>
<reference evidence="2" key="1">
    <citation type="submission" date="2019-02" db="EMBL/GenBank/DDBJ databases">
        <authorList>
            <person name="Gruber-Vodicka R. H."/>
            <person name="Seah K. B. B."/>
        </authorList>
    </citation>
    <scope>NUCLEOTIDE SEQUENCE</scope>
    <source>
        <strain evidence="2">BECK_BZ197</strain>
        <strain evidence="4">BECK_BZ198</strain>
        <strain evidence="3">BECK_BZ199</strain>
    </source>
</reference>